<protein>
    <submittedName>
        <fullName evidence="1">CLUMA_CG008764, isoform A</fullName>
    </submittedName>
</protein>
<keyword evidence="2" id="KW-1185">Reference proteome</keyword>
<accession>A0A1J1I4M1</accession>
<dbReference type="Proteomes" id="UP000183832">
    <property type="component" value="Unassembled WGS sequence"/>
</dbReference>
<sequence length="106" mass="12100">MALTFDHNHNYVFDGTIKIPTVMFCDMIITIMKKQIGTGDDLQKIVKITFMARYDDNNIVILLFLGKSTSIGSHSRIYDVQNRRKHEVIGLINHYEATTVPATVNK</sequence>
<proteinExistence type="predicted"/>
<dbReference type="AlphaFoldDB" id="A0A1J1I4M1"/>
<reference evidence="1 2" key="1">
    <citation type="submission" date="2015-04" db="EMBL/GenBank/DDBJ databases">
        <authorList>
            <person name="Syromyatnikov M.Y."/>
            <person name="Popov V.N."/>
        </authorList>
    </citation>
    <scope>NUCLEOTIDE SEQUENCE [LARGE SCALE GENOMIC DNA]</scope>
</reference>
<organism evidence="1 2">
    <name type="scientific">Clunio marinus</name>
    <dbReference type="NCBI Taxonomy" id="568069"/>
    <lineage>
        <taxon>Eukaryota</taxon>
        <taxon>Metazoa</taxon>
        <taxon>Ecdysozoa</taxon>
        <taxon>Arthropoda</taxon>
        <taxon>Hexapoda</taxon>
        <taxon>Insecta</taxon>
        <taxon>Pterygota</taxon>
        <taxon>Neoptera</taxon>
        <taxon>Endopterygota</taxon>
        <taxon>Diptera</taxon>
        <taxon>Nematocera</taxon>
        <taxon>Chironomoidea</taxon>
        <taxon>Chironomidae</taxon>
        <taxon>Clunio</taxon>
    </lineage>
</organism>
<dbReference type="EMBL" id="CVRI01000041">
    <property type="protein sequence ID" value="CRK95229.1"/>
    <property type="molecule type" value="Genomic_DNA"/>
</dbReference>
<gene>
    <name evidence="1" type="ORF">CLUMA_CG008764</name>
</gene>
<evidence type="ECO:0000313" key="2">
    <source>
        <dbReference type="Proteomes" id="UP000183832"/>
    </source>
</evidence>
<name>A0A1J1I4M1_9DIPT</name>
<evidence type="ECO:0000313" key="1">
    <source>
        <dbReference type="EMBL" id="CRK95229.1"/>
    </source>
</evidence>